<dbReference type="STRING" id="633440.SAMN05421869_11240"/>
<evidence type="ECO:0000313" key="3">
    <source>
        <dbReference type="EMBL" id="SDJ72929.1"/>
    </source>
</evidence>
<keyword evidence="4" id="KW-1185">Reference proteome</keyword>
<protein>
    <submittedName>
        <fullName evidence="3">Uncharacterized protein</fullName>
    </submittedName>
</protein>
<dbReference type="RefSeq" id="WP_143043864.1">
    <property type="nucleotide sequence ID" value="NZ_FNDJ01000012.1"/>
</dbReference>
<dbReference type="AlphaFoldDB" id="A0A1G8W3V7"/>
<reference evidence="3 4" key="1">
    <citation type="submission" date="2016-10" db="EMBL/GenBank/DDBJ databases">
        <authorList>
            <person name="de Groot N.N."/>
        </authorList>
    </citation>
    <scope>NUCLEOTIDE SEQUENCE [LARGE SCALE GENOMIC DNA]</scope>
    <source>
        <strain evidence="3 4">CGMCC 4.6533</strain>
    </source>
</reference>
<evidence type="ECO:0000256" key="1">
    <source>
        <dbReference type="SAM" id="MobiDB-lite"/>
    </source>
</evidence>
<feature type="compositionally biased region" description="Basic and acidic residues" evidence="1">
    <location>
        <begin position="333"/>
        <end position="351"/>
    </location>
</feature>
<dbReference type="OrthoDB" id="3529419at2"/>
<evidence type="ECO:0000313" key="4">
    <source>
        <dbReference type="Proteomes" id="UP000199202"/>
    </source>
</evidence>
<feature type="region of interest" description="Disordered" evidence="1">
    <location>
        <begin position="316"/>
        <end position="364"/>
    </location>
</feature>
<gene>
    <name evidence="3" type="ORF">SAMN05421869_11240</name>
</gene>
<keyword evidence="2" id="KW-0472">Membrane</keyword>
<accession>A0A1G8W3V7</accession>
<evidence type="ECO:0000256" key="2">
    <source>
        <dbReference type="SAM" id="Phobius"/>
    </source>
</evidence>
<dbReference type="Proteomes" id="UP000199202">
    <property type="component" value="Unassembled WGS sequence"/>
</dbReference>
<dbReference type="EMBL" id="FNDJ01000012">
    <property type="protein sequence ID" value="SDJ72929.1"/>
    <property type="molecule type" value="Genomic_DNA"/>
</dbReference>
<keyword evidence="2" id="KW-0812">Transmembrane</keyword>
<name>A0A1G8W3V7_9ACTN</name>
<feature type="transmembrane region" description="Helical" evidence="2">
    <location>
        <begin position="41"/>
        <end position="64"/>
    </location>
</feature>
<proteinExistence type="predicted"/>
<feature type="region of interest" description="Disordered" evidence="1">
    <location>
        <begin position="1"/>
        <end position="37"/>
    </location>
</feature>
<organism evidence="3 4">
    <name type="scientific">Nonomuraea jiangxiensis</name>
    <dbReference type="NCBI Taxonomy" id="633440"/>
    <lineage>
        <taxon>Bacteria</taxon>
        <taxon>Bacillati</taxon>
        <taxon>Actinomycetota</taxon>
        <taxon>Actinomycetes</taxon>
        <taxon>Streptosporangiales</taxon>
        <taxon>Streptosporangiaceae</taxon>
        <taxon>Nonomuraea</taxon>
    </lineage>
</organism>
<feature type="compositionally biased region" description="Pro residues" evidence="1">
    <location>
        <begin position="17"/>
        <end position="31"/>
    </location>
</feature>
<keyword evidence="2" id="KW-1133">Transmembrane helix</keyword>
<sequence>MTQWSGGPNEHHRYGGPPGPPPAPYPGPPPPPHRRRGRGRVGVIAAVVVFVVLLAAGAAGLLVWQRFGGGGGPAAAAVDTSSLDVLKKSPLTTADLSKVDPGALFYASFRKAVTQPVLHITEESYSEAEDFEEGKPGYVWESGFDYRTKKWRMAWGSARPDDPLSYCRDGKERIYSFYSKDWRDPEPGWDDLCLAKRAYRYITDGILTGGLTGAQADAWIKELREEYQGFVHPGAPRLAEVKGRQYVRMVVDYKPVPRSGLYVGAQVLMWSFKTSGVDPDTHPYSYNGAMGTGYHVVTYLDPATLLPAYSEVEQTPVLDENGKPRTDSGYSKLRVEYHQPGRLPELKETRKPARPKLTWPRDKG</sequence>